<gene>
    <name evidence="1" type="ORF">GQN54_11515</name>
</gene>
<sequence>MHTIEPHYNWRDYYIASEDDRSPFYEREYSEFEFIDAVYDHYIHPQWDNIESPTLYIKILFTDYDHGYTIIEMIGEWNDLLHNDIMFLKRNVIDVLVDEGINRFVLIGENVLNFHTSDDSYYEEWFEDIEEGWIAFINFHEHVLRDFADANIDYYITSGGELNDLNWRTYLPAQLIEKVDKMVMKRIG</sequence>
<accession>A0A6N9NLC3</accession>
<organism evidence="1 2">
    <name type="scientific">Acidiluteibacter ferrifornacis</name>
    <dbReference type="NCBI Taxonomy" id="2692424"/>
    <lineage>
        <taxon>Bacteria</taxon>
        <taxon>Pseudomonadati</taxon>
        <taxon>Bacteroidota</taxon>
        <taxon>Flavobacteriia</taxon>
        <taxon>Flavobacteriales</taxon>
        <taxon>Cryomorphaceae</taxon>
        <taxon>Acidiluteibacter</taxon>
    </lineage>
</organism>
<evidence type="ECO:0000313" key="1">
    <source>
        <dbReference type="EMBL" id="NBG66743.1"/>
    </source>
</evidence>
<dbReference type="Proteomes" id="UP000470771">
    <property type="component" value="Unassembled WGS sequence"/>
</dbReference>
<protein>
    <submittedName>
        <fullName evidence="1">Uncharacterized protein</fullName>
    </submittedName>
</protein>
<dbReference type="EMBL" id="WWNE01000009">
    <property type="protein sequence ID" value="NBG66743.1"/>
    <property type="molecule type" value="Genomic_DNA"/>
</dbReference>
<comment type="caution">
    <text evidence="1">The sequence shown here is derived from an EMBL/GenBank/DDBJ whole genome shotgun (WGS) entry which is preliminary data.</text>
</comment>
<name>A0A6N9NLC3_9FLAO</name>
<proteinExistence type="predicted"/>
<evidence type="ECO:0000313" key="2">
    <source>
        <dbReference type="Proteomes" id="UP000470771"/>
    </source>
</evidence>
<reference evidence="1 2" key="1">
    <citation type="submission" date="2019-12" db="EMBL/GenBank/DDBJ databases">
        <authorList>
            <person name="Zhao J."/>
        </authorList>
    </citation>
    <scope>NUCLEOTIDE SEQUENCE [LARGE SCALE GENOMIC DNA]</scope>
    <source>
        <strain evidence="1 2">S-15</strain>
    </source>
</reference>
<keyword evidence="2" id="KW-1185">Reference proteome</keyword>
<dbReference type="AlphaFoldDB" id="A0A6N9NLC3"/>
<dbReference type="RefSeq" id="WP_160633700.1">
    <property type="nucleotide sequence ID" value="NZ_WWNE01000009.1"/>
</dbReference>